<evidence type="ECO:0000256" key="3">
    <source>
        <dbReference type="ARBA" id="ARBA00022692"/>
    </source>
</evidence>
<evidence type="ECO:0000256" key="12">
    <source>
        <dbReference type="RuleBase" id="RU000363"/>
    </source>
</evidence>
<proteinExistence type="inferred from homology"/>
<dbReference type="InterPro" id="IPR002347">
    <property type="entry name" value="SDR_fam"/>
</dbReference>
<evidence type="ECO:0000256" key="8">
    <source>
        <dbReference type="ARBA" id="ARBA00023136"/>
    </source>
</evidence>
<keyword evidence="6" id="KW-0560">Oxidoreductase</keyword>
<dbReference type="STRING" id="151549.A0A4C1VHY2"/>
<comment type="caution">
    <text evidence="13">The sequence shown here is derived from an EMBL/GenBank/DDBJ whole genome shotgun (WGS) entry which is preliminary data.</text>
</comment>
<evidence type="ECO:0000256" key="11">
    <source>
        <dbReference type="ARBA" id="ARBA00082544"/>
    </source>
</evidence>
<dbReference type="PRINTS" id="PR00081">
    <property type="entry name" value="GDHRDH"/>
</dbReference>
<comment type="function">
    <text evidence="9">Catalyzes the reduction of all-trans-retinal to all-trans-retinol in the presence of NADPH.</text>
</comment>
<comment type="subcellular location">
    <subcellularLocation>
        <location evidence="1">Membrane</location>
        <topology evidence="1">Multi-pass membrane protein</topology>
    </subcellularLocation>
</comment>
<dbReference type="AlphaFoldDB" id="A0A4C1VHY2"/>
<sequence length="466" mass="53377">MLRQRPTISKFMKDASERFFEIASSHPNALIISVVSYEPLPPHHFCRRPRNFLSDPPQDLTIEVEKLIEVNKITGAGHGMGREMALRFARLGSVVVCVDINPKGNQETVDMIKSENGKVYKFECDVTQRDAVISLGDRVRREVGDVNILVNNAGIMPCRPLLQTSEKEIRSMFDVNVMGNLWMLQAFLPAMIERNHGHIVAMSSMAGLMGIRNLVPYCGTKYAVRGIMEALLVEMKENERELDGIKFTTVCPHIVDTGLCHKPRIRFPSLLSTVAPGDAADIIVDAVRKELFEITVPRHFYYMNKVTRFGLQPPALACSRSWDLDVCGRRTRECVCLYLNFHEVQRQHQPNRNLATVFRELRARAAKQKLMREKEKAVATRRISKYFRVDKQFVQFHLITLSGHMGYLREINGRHVQFWPRVRPTVPRAPDVTPRLSNDAYPMWPWMRPATRSGTSHGLYEYDDSV</sequence>
<dbReference type="PANTHER" id="PTHR24322:SF736">
    <property type="entry name" value="RETINOL DEHYDROGENASE 10"/>
    <property type="match status" value="1"/>
</dbReference>
<dbReference type="SUPFAM" id="SSF51735">
    <property type="entry name" value="NAD(P)-binding Rossmann-fold domains"/>
    <property type="match status" value="1"/>
</dbReference>
<evidence type="ECO:0000256" key="10">
    <source>
        <dbReference type="ARBA" id="ARBA00068717"/>
    </source>
</evidence>
<dbReference type="GO" id="GO:0005811">
    <property type="term" value="C:lipid droplet"/>
    <property type="evidence" value="ECO:0007669"/>
    <property type="project" value="TreeGrafter"/>
</dbReference>
<keyword evidence="4" id="KW-0521">NADP</keyword>
<keyword evidence="8" id="KW-0472">Membrane</keyword>
<dbReference type="GO" id="GO:0052650">
    <property type="term" value="F:all-trans-retinol dehydrogenase (NADP+) activity"/>
    <property type="evidence" value="ECO:0007669"/>
    <property type="project" value="UniProtKB-ARBA"/>
</dbReference>
<dbReference type="CDD" id="cd05339">
    <property type="entry name" value="17beta-HSDXI-like_SDR_c"/>
    <property type="match status" value="1"/>
</dbReference>
<keyword evidence="14" id="KW-1185">Reference proteome</keyword>
<reference evidence="13 14" key="1">
    <citation type="journal article" date="2019" name="Commun. Biol.">
        <title>The bagworm genome reveals a unique fibroin gene that provides high tensile strength.</title>
        <authorList>
            <person name="Kono N."/>
            <person name="Nakamura H."/>
            <person name="Ohtoshi R."/>
            <person name="Tomita M."/>
            <person name="Numata K."/>
            <person name="Arakawa K."/>
        </authorList>
    </citation>
    <scope>NUCLEOTIDE SEQUENCE [LARGE SCALE GENOMIC DNA]</scope>
</reference>
<evidence type="ECO:0000256" key="7">
    <source>
        <dbReference type="ARBA" id="ARBA00023098"/>
    </source>
</evidence>
<comment type="similarity">
    <text evidence="2 12">Belongs to the short-chain dehydrogenases/reductases (SDR) family.</text>
</comment>
<evidence type="ECO:0000256" key="9">
    <source>
        <dbReference type="ARBA" id="ARBA00059620"/>
    </source>
</evidence>
<dbReference type="PANTHER" id="PTHR24322">
    <property type="entry name" value="PKSB"/>
    <property type="match status" value="1"/>
</dbReference>
<protein>
    <recommendedName>
        <fullName evidence="10">Short-chain dehydrogenase/reductase 3</fullName>
    </recommendedName>
    <alternativeName>
        <fullName evidence="11">Retinal short-chain dehydrogenase/reductase 1</fullName>
    </alternativeName>
</protein>
<evidence type="ECO:0000313" key="14">
    <source>
        <dbReference type="Proteomes" id="UP000299102"/>
    </source>
</evidence>
<dbReference type="InterPro" id="IPR036291">
    <property type="entry name" value="NAD(P)-bd_dom_sf"/>
</dbReference>
<dbReference type="Proteomes" id="UP000299102">
    <property type="component" value="Unassembled WGS sequence"/>
</dbReference>
<dbReference type="Gene3D" id="3.40.50.720">
    <property type="entry name" value="NAD(P)-binding Rossmann-like Domain"/>
    <property type="match status" value="1"/>
</dbReference>
<evidence type="ECO:0000256" key="5">
    <source>
        <dbReference type="ARBA" id="ARBA00022989"/>
    </source>
</evidence>
<keyword evidence="3" id="KW-0812">Transmembrane</keyword>
<evidence type="ECO:0000313" key="13">
    <source>
        <dbReference type="EMBL" id="GBP38698.1"/>
    </source>
</evidence>
<keyword evidence="5" id="KW-1133">Transmembrane helix</keyword>
<evidence type="ECO:0000256" key="4">
    <source>
        <dbReference type="ARBA" id="ARBA00022857"/>
    </source>
</evidence>
<keyword evidence="7" id="KW-0443">Lipid metabolism</keyword>
<dbReference type="OrthoDB" id="5840532at2759"/>
<dbReference type="FunFam" id="3.40.50.720:FF:000131">
    <property type="entry name" value="Short-chain dehydrogenase/reductase 3"/>
    <property type="match status" value="1"/>
</dbReference>
<name>A0A4C1VHY2_EUMVA</name>
<dbReference type="Pfam" id="PF00106">
    <property type="entry name" value="adh_short"/>
    <property type="match status" value="1"/>
</dbReference>
<evidence type="ECO:0000256" key="2">
    <source>
        <dbReference type="ARBA" id="ARBA00006484"/>
    </source>
</evidence>
<dbReference type="GO" id="GO:0016020">
    <property type="term" value="C:membrane"/>
    <property type="evidence" value="ECO:0007669"/>
    <property type="project" value="UniProtKB-SubCell"/>
</dbReference>
<organism evidence="13 14">
    <name type="scientific">Eumeta variegata</name>
    <name type="common">Bagworm moth</name>
    <name type="synonym">Eumeta japonica</name>
    <dbReference type="NCBI Taxonomy" id="151549"/>
    <lineage>
        <taxon>Eukaryota</taxon>
        <taxon>Metazoa</taxon>
        <taxon>Ecdysozoa</taxon>
        <taxon>Arthropoda</taxon>
        <taxon>Hexapoda</taxon>
        <taxon>Insecta</taxon>
        <taxon>Pterygota</taxon>
        <taxon>Neoptera</taxon>
        <taxon>Endopterygota</taxon>
        <taxon>Lepidoptera</taxon>
        <taxon>Glossata</taxon>
        <taxon>Ditrysia</taxon>
        <taxon>Tineoidea</taxon>
        <taxon>Psychidae</taxon>
        <taxon>Oiketicinae</taxon>
        <taxon>Eumeta</taxon>
    </lineage>
</organism>
<dbReference type="EMBL" id="BGZK01000353">
    <property type="protein sequence ID" value="GBP38698.1"/>
    <property type="molecule type" value="Genomic_DNA"/>
</dbReference>
<evidence type="ECO:0000256" key="1">
    <source>
        <dbReference type="ARBA" id="ARBA00004141"/>
    </source>
</evidence>
<dbReference type="PRINTS" id="PR00080">
    <property type="entry name" value="SDRFAMILY"/>
</dbReference>
<gene>
    <name evidence="13" type="ORF">EVAR_22347_1</name>
</gene>
<accession>A0A4C1VHY2</accession>
<evidence type="ECO:0000256" key="6">
    <source>
        <dbReference type="ARBA" id="ARBA00023002"/>
    </source>
</evidence>